<sequence>MSSTEQGTTQEPGGGTELNRVIGPKLLLLFVVGDILGTGIYALTGRIAGEVGGAAWAPFLAAFSVAMVTALSYLELVTKYPRAAGAALYTHRAFGVHFLTFVVAFAVMSSGITSASTAARAFAANLAEAFDLDLADGIGITLVALAFIALVAAVNFRGVGESVKANVVLTCVELSGLLIVIMIGAWALGGGNGDWSRALSFDLAGDESVLGAVLAATAIALFAMIGFEDAVNMAEETREPTRTFPRILIAGIALTGVIYLVVAVTSVALVPLDELGEGDTPLLKVVEAGAPDFPLGLFAVIAMFAVANTALINMLMASRLLYGMARERVLPAVLGRVHPGRRTPWVAIGVTTLLALGLVTFVGELSELGGTTSLLLLLVFTVVNVAVLVLRRDPVEHDHFRTPTPVAVLGALSCAFLASPLTPRATEQYVIAGVLLLIGVVLWGVTYATSPQLRRGEVDYDELTGA</sequence>
<feature type="transmembrane region" description="Helical" evidence="6">
    <location>
        <begin position="168"/>
        <end position="188"/>
    </location>
</feature>
<dbReference type="Pfam" id="PF13520">
    <property type="entry name" value="AA_permease_2"/>
    <property type="match status" value="1"/>
</dbReference>
<evidence type="ECO:0000256" key="4">
    <source>
        <dbReference type="ARBA" id="ARBA00022989"/>
    </source>
</evidence>
<evidence type="ECO:0000313" key="8">
    <source>
        <dbReference type="Proteomes" id="UP001612915"/>
    </source>
</evidence>
<comment type="subcellular location">
    <subcellularLocation>
        <location evidence="1">Cell membrane</location>
        <topology evidence="1">Multi-pass membrane protein</topology>
    </subcellularLocation>
</comment>
<evidence type="ECO:0000256" key="2">
    <source>
        <dbReference type="ARBA" id="ARBA00022475"/>
    </source>
</evidence>
<feature type="transmembrane region" description="Helical" evidence="6">
    <location>
        <begin position="247"/>
        <end position="272"/>
    </location>
</feature>
<accession>A0ABW8AH15</accession>
<reference evidence="7 8" key="1">
    <citation type="submission" date="2024-10" db="EMBL/GenBank/DDBJ databases">
        <title>The Natural Products Discovery Center: Release of the First 8490 Sequenced Strains for Exploring Actinobacteria Biosynthetic Diversity.</title>
        <authorList>
            <person name="Kalkreuter E."/>
            <person name="Kautsar S.A."/>
            <person name="Yang D."/>
            <person name="Bader C.D."/>
            <person name="Teijaro C.N."/>
            <person name="Fluegel L."/>
            <person name="Davis C.M."/>
            <person name="Simpson J.R."/>
            <person name="Lauterbach L."/>
            <person name="Steele A.D."/>
            <person name="Gui C."/>
            <person name="Meng S."/>
            <person name="Li G."/>
            <person name="Viehrig K."/>
            <person name="Ye F."/>
            <person name="Su P."/>
            <person name="Kiefer A.F."/>
            <person name="Nichols A."/>
            <person name="Cepeda A.J."/>
            <person name="Yan W."/>
            <person name="Fan B."/>
            <person name="Jiang Y."/>
            <person name="Adhikari A."/>
            <person name="Zheng C.-J."/>
            <person name="Schuster L."/>
            <person name="Cowan T.M."/>
            <person name="Smanski M.J."/>
            <person name="Chevrette M.G."/>
            <person name="De Carvalho L.P.S."/>
            <person name="Shen B."/>
        </authorList>
    </citation>
    <scope>NUCLEOTIDE SEQUENCE [LARGE SCALE GENOMIC DNA]</scope>
    <source>
        <strain evidence="7 8">NPDC049639</strain>
    </source>
</reference>
<keyword evidence="8" id="KW-1185">Reference proteome</keyword>
<dbReference type="Proteomes" id="UP001612915">
    <property type="component" value="Unassembled WGS sequence"/>
</dbReference>
<feature type="transmembrane region" description="Helical" evidence="6">
    <location>
        <begin position="343"/>
        <end position="362"/>
    </location>
</feature>
<protein>
    <submittedName>
        <fullName evidence="7">APC family permease</fullName>
    </submittedName>
</protein>
<keyword evidence="3 6" id="KW-0812">Transmembrane</keyword>
<dbReference type="PANTHER" id="PTHR42770:SF11">
    <property type="entry name" value="INNER MEMBRANE TRANSPORT PROTEIN YBAT"/>
    <property type="match status" value="1"/>
</dbReference>
<feature type="transmembrane region" description="Helical" evidence="6">
    <location>
        <begin position="94"/>
        <end position="117"/>
    </location>
</feature>
<dbReference type="RefSeq" id="WP_398273869.1">
    <property type="nucleotide sequence ID" value="NZ_JBITLV010000001.1"/>
</dbReference>
<keyword evidence="5 6" id="KW-0472">Membrane</keyword>
<evidence type="ECO:0000313" key="7">
    <source>
        <dbReference type="EMBL" id="MFI7585639.1"/>
    </source>
</evidence>
<dbReference type="InterPro" id="IPR050367">
    <property type="entry name" value="APC_superfamily"/>
</dbReference>
<feature type="transmembrane region" description="Helical" evidence="6">
    <location>
        <begin position="295"/>
        <end position="322"/>
    </location>
</feature>
<dbReference type="InterPro" id="IPR002293">
    <property type="entry name" value="AA/rel_permease1"/>
</dbReference>
<keyword evidence="4 6" id="KW-1133">Transmembrane helix</keyword>
<dbReference type="PIRSF" id="PIRSF006060">
    <property type="entry name" value="AA_transporter"/>
    <property type="match status" value="1"/>
</dbReference>
<dbReference type="PANTHER" id="PTHR42770">
    <property type="entry name" value="AMINO ACID TRANSPORTER-RELATED"/>
    <property type="match status" value="1"/>
</dbReference>
<feature type="transmembrane region" description="Helical" evidence="6">
    <location>
        <begin position="428"/>
        <end position="448"/>
    </location>
</feature>
<name>A0ABW8AH15_9ACTN</name>
<gene>
    <name evidence="7" type="ORF">ACIB24_01025</name>
</gene>
<evidence type="ECO:0000256" key="1">
    <source>
        <dbReference type="ARBA" id="ARBA00004651"/>
    </source>
</evidence>
<feature type="transmembrane region" description="Helical" evidence="6">
    <location>
        <begin position="208"/>
        <end position="227"/>
    </location>
</feature>
<evidence type="ECO:0000256" key="3">
    <source>
        <dbReference type="ARBA" id="ARBA00022692"/>
    </source>
</evidence>
<feature type="transmembrane region" description="Helical" evidence="6">
    <location>
        <begin position="137"/>
        <end position="156"/>
    </location>
</feature>
<evidence type="ECO:0000256" key="5">
    <source>
        <dbReference type="ARBA" id="ARBA00023136"/>
    </source>
</evidence>
<dbReference type="EMBL" id="JBITLV010000001">
    <property type="protein sequence ID" value="MFI7585639.1"/>
    <property type="molecule type" value="Genomic_DNA"/>
</dbReference>
<feature type="transmembrane region" description="Helical" evidence="6">
    <location>
        <begin position="55"/>
        <end position="74"/>
    </location>
</feature>
<dbReference type="Gene3D" id="1.20.1740.10">
    <property type="entry name" value="Amino acid/polyamine transporter I"/>
    <property type="match status" value="1"/>
</dbReference>
<feature type="transmembrane region" description="Helical" evidence="6">
    <location>
        <begin position="368"/>
        <end position="390"/>
    </location>
</feature>
<comment type="caution">
    <text evidence="7">The sequence shown here is derived from an EMBL/GenBank/DDBJ whole genome shotgun (WGS) entry which is preliminary data.</text>
</comment>
<proteinExistence type="predicted"/>
<keyword evidence="2" id="KW-1003">Cell membrane</keyword>
<evidence type="ECO:0000256" key="6">
    <source>
        <dbReference type="SAM" id="Phobius"/>
    </source>
</evidence>
<feature type="transmembrane region" description="Helical" evidence="6">
    <location>
        <begin position="26"/>
        <end position="43"/>
    </location>
</feature>
<organism evidence="7 8">
    <name type="scientific">Spongisporangium articulatum</name>
    <dbReference type="NCBI Taxonomy" id="3362603"/>
    <lineage>
        <taxon>Bacteria</taxon>
        <taxon>Bacillati</taxon>
        <taxon>Actinomycetota</taxon>
        <taxon>Actinomycetes</taxon>
        <taxon>Kineosporiales</taxon>
        <taxon>Kineosporiaceae</taxon>
        <taxon>Spongisporangium</taxon>
    </lineage>
</organism>